<proteinExistence type="predicted"/>
<reference evidence="2" key="1">
    <citation type="journal article" date="2016" name="Insect Biochem. Mol. Biol.">
        <title>Multifaceted biological insights from a draft genome sequence of the tobacco hornworm moth, Manduca sexta.</title>
        <authorList>
            <person name="Kanost M.R."/>
            <person name="Arrese E.L."/>
            <person name="Cao X."/>
            <person name="Chen Y.R."/>
            <person name="Chellapilla S."/>
            <person name="Goldsmith M.R."/>
            <person name="Grosse-Wilde E."/>
            <person name="Heckel D.G."/>
            <person name="Herndon N."/>
            <person name="Jiang H."/>
            <person name="Papanicolaou A."/>
            <person name="Qu J."/>
            <person name="Soulages J.L."/>
            <person name="Vogel H."/>
            <person name="Walters J."/>
            <person name="Waterhouse R.M."/>
            <person name="Ahn S.J."/>
            <person name="Almeida F.C."/>
            <person name="An C."/>
            <person name="Aqrawi P."/>
            <person name="Bretschneider A."/>
            <person name="Bryant W.B."/>
            <person name="Bucks S."/>
            <person name="Chao H."/>
            <person name="Chevignon G."/>
            <person name="Christen J.M."/>
            <person name="Clarke D.F."/>
            <person name="Dittmer N.T."/>
            <person name="Ferguson L.C.F."/>
            <person name="Garavelou S."/>
            <person name="Gordon K.H.J."/>
            <person name="Gunaratna R.T."/>
            <person name="Han Y."/>
            <person name="Hauser F."/>
            <person name="He Y."/>
            <person name="Heidel-Fischer H."/>
            <person name="Hirsh A."/>
            <person name="Hu Y."/>
            <person name="Jiang H."/>
            <person name="Kalra D."/>
            <person name="Klinner C."/>
            <person name="Konig C."/>
            <person name="Kovar C."/>
            <person name="Kroll A.R."/>
            <person name="Kuwar S.S."/>
            <person name="Lee S.L."/>
            <person name="Lehman R."/>
            <person name="Li K."/>
            <person name="Li Z."/>
            <person name="Liang H."/>
            <person name="Lovelace S."/>
            <person name="Lu Z."/>
            <person name="Mansfield J.H."/>
            <person name="McCulloch K.J."/>
            <person name="Mathew T."/>
            <person name="Morton B."/>
            <person name="Muzny D.M."/>
            <person name="Neunemann D."/>
            <person name="Ongeri F."/>
            <person name="Pauchet Y."/>
            <person name="Pu L.L."/>
            <person name="Pyrousis I."/>
            <person name="Rao X.J."/>
            <person name="Redding A."/>
            <person name="Roesel C."/>
            <person name="Sanchez-Gracia A."/>
            <person name="Schaack S."/>
            <person name="Shukla A."/>
            <person name="Tetreau G."/>
            <person name="Wang Y."/>
            <person name="Xiong G.H."/>
            <person name="Traut W."/>
            <person name="Walsh T.K."/>
            <person name="Worley K.C."/>
            <person name="Wu D."/>
            <person name="Wu W."/>
            <person name="Wu Y.Q."/>
            <person name="Zhang X."/>
            <person name="Zou Z."/>
            <person name="Zucker H."/>
            <person name="Briscoe A.D."/>
            <person name="Burmester T."/>
            <person name="Clem R.J."/>
            <person name="Feyereisen R."/>
            <person name="Grimmelikhuijzen C.J.P."/>
            <person name="Hamodrakas S.J."/>
            <person name="Hansson B.S."/>
            <person name="Huguet E."/>
            <person name="Jermiin L.S."/>
            <person name="Lan Q."/>
            <person name="Lehman H.K."/>
            <person name="Lorenzen M."/>
            <person name="Merzendorfer H."/>
            <person name="Michalopoulos I."/>
            <person name="Morton D.B."/>
            <person name="Muthukrishnan S."/>
            <person name="Oakeshott J.G."/>
            <person name="Palmer W."/>
            <person name="Park Y."/>
            <person name="Passarelli A.L."/>
            <person name="Rozas J."/>
            <person name="Schwartz L.M."/>
            <person name="Smith W."/>
            <person name="Southgate A."/>
            <person name="Vilcinskas A."/>
            <person name="Vogt R."/>
            <person name="Wang P."/>
            <person name="Werren J."/>
            <person name="Yu X.Q."/>
            <person name="Zhou J.J."/>
            <person name="Brown S.J."/>
            <person name="Scherer S.E."/>
            <person name="Richards S."/>
            <person name="Blissard G.W."/>
        </authorList>
    </citation>
    <scope>NUCLEOTIDE SEQUENCE</scope>
</reference>
<evidence type="ECO:0000313" key="3">
    <source>
        <dbReference type="Proteomes" id="UP000791440"/>
    </source>
</evidence>
<accession>A0A921ZLT4</accession>
<dbReference type="EMBL" id="JH668649">
    <property type="protein sequence ID" value="KAG6460034.1"/>
    <property type="molecule type" value="Genomic_DNA"/>
</dbReference>
<evidence type="ECO:0000313" key="2">
    <source>
        <dbReference type="EMBL" id="KAG6460034.1"/>
    </source>
</evidence>
<feature type="chain" id="PRO_5037588293" description="TIL domain-containing protein" evidence="1">
    <location>
        <begin position="19"/>
        <end position="77"/>
    </location>
</feature>
<evidence type="ECO:0008006" key="4">
    <source>
        <dbReference type="Google" id="ProtNLM"/>
    </source>
</evidence>
<dbReference type="Proteomes" id="UP000791440">
    <property type="component" value="Unassembled WGS sequence"/>
</dbReference>
<protein>
    <recommendedName>
        <fullName evidence="4">TIL domain-containing protein</fullName>
    </recommendedName>
</protein>
<keyword evidence="1" id="KW-0732">Signal</keyword>
<sequence length="77" mass="8522">MKLWTSLLIFCFAALVSSQEKCREDEYNPGPNCGTEPTCAPPSSHFAPKTACECWCKPGTLRVFETNACVPLEKCYA</sequence>
<comment type="caution">
    <text evidence="2">The sequence shown here is derived from an EMBL/GenBank/DDBJ whole genome shotgun (WGS) entry which is preliminary data.</text>
</comment>
<reference evidence="2" key="2">
    <citation type="submission" date="2020-12" db="EMBL/GenBank/DDBJ databases">
        <authorList>
            <person name="Kanost M."/>
        </authorList>
    </citation>
    <scope>NUCLEOTIDE SEQUENCE</scope>
</reference>
<dbReference type="AlphaFoldDB" id="A0A921ZLT4"/>
<feature type="signal peptide" evidence="1">
    <location>
        <begin position="1"/>
        <end position="18"/>
    </location>
</feature>
<gene>
    <name evidence="2" type="ORF">O3G_MSEX011726</name>
</gene>
<name>A0A921ZLT4_MANSE</name>
<keyword evidence="3" id="KW-1185">Reference proteome</keyword>
<organism evidence="2 3">
    <name type="scientific">Manduca sexta</name>
    <name type="common">Tobacco hawkmoth</name>
    <name type="synonym">Tobacco hornworm</name>
    <dbReference type="NCBI Taxonomy" id="7130"/>
    <lineage>
        <taxon>Eukaryota</taxon>
        <taxon>Metazoa</taxon>
        <taxon>Ecdysozoa</taxon>
        <taxon>Arthropoda</taxon>
        <taxon>Hexapoda</taxon>
        <taxon>Insecta</taxon>
        <taxon>Pterygota</taxon>
        <taxon>Neoptera</taxon>
        <taxon>Endopterygota</taxon>
        <taxon>Lepidoptera</taxon>
        <taxon>Glossata</taxon>
        <taxon>Ditrysia</taxon>
        <taxon>Bombycoidea</taxon>
        <taxon>Sphingidae</taxon>
        <taxon>Sphinginae</taxon>
        <taxon>Sphingini</taxon>
        <taxon>Manduca</taxon>
    </lineage>
</organism>
<evidence type="ECO:0000256" key="1">
    <source>
        <dbReference type="SAM" id="SignalP"/>
    </source>
</evidence>